<dbReference type="NCBIfam" id="TIGR00360">
    <property type="entry name" value="ComEC_N-term"/>
    <property type="match status" value="1"/>
</dbReference>
<evidence type="ECO:0000256" key="3">
    <source>
        <dbReference type="ARBA" id="ARBA00022692"/>
    </source>
</evidence>
<feature type="transmembrane region" description="Helical" evidence="6">
    <location>
        <begin position="12"/>
        <end position="41"/>
    </location>
</feature>
<evidence type="ECO:0000313" key="9">
    <source>
        <dbReference type="Proteomes" id="UP001500339"/>
    </source>
</evidence>
<dbReference type="PANTHER" id="PTHR30619:SF7">
    <property type="entry name" value="BETA-LACTAMASE DOMAIN PROTEIN"/>
    <property type="match status" value="1"/>
</dbReference>
<evidence type="ECO:0000256" key="1">
    <source>
        <dbReference type="ARBA" id="ARBA00004651"/>
    </source>
</evidence>
<keyword evidence="4 6" id="KW-1133">Transmembrane helix</keyword>
<feature type="domain" description="ComEC/Rec2-related protein" evidence="7">
    <location>
        <begin position="174"/>
        <end position="416"/>
    </location>
</feature>
<feature type="transmembrane region" description="Helical" evidence="6">
    <location>
        <begin position="280"/>
        <end position="297"/>
    </location>
</feature>
<dbReference type="InterPro" id="IPR004477">
    <property type="entry name" value="ComEC_N"/>
</dbReference>
<feature type="transmembrane region" description="Helical" evidence="6">
    <location>
        <begin position="378"/>
        <end position="395"/>
    </location>
</feature>
<keyword evidence="2" id="KW-1003">Cell membrane</keyword>
<protein>
    <submittedName>
        <fullName evidence="8">ComEC/Rec2 family competence protein</fullName>
    </submittedName>
</protein>
<dbReference type="Proteomes" id="UP001500339">
    <property type="component" value="Unassembled WGS sequence"/>
</dbReference>
<dbReference type="PANTHER" id="PTHR30619">
    <property type="entry name" value="DNA INTERNALIZATION/COMPETENCE PROTEIN COMEC/REC2"/>
    <property type="match status" value="1"/>
</dbReference>
<feature type="transmembrane region" description="Helical" evidence="6">
    <location>
        <begin position="47"/>
        <end position="70"/>
    </location>
</feature>
<keyword evidence="3 6" id="KW-0812">Transmembrane</keyword>
<organism evidence="8 9">
    <name type="scientific">Clostridium malenominatum</name>
    <dbReference type="NCBI Taxonomy" id="1539"/>
    <lineage>
        <taxon>Bacteria</taxon>
        <taxon>Bacillati</taxon>
        <taxon>Bacillota</taxon>
        <taxon>Clostridia</taxon>
        <taxon>Eubacteriales</taxon>
        <taxon>Clostridiaceae</taxon>
        <taxon>Clostridium</taxon>
    </lineage>
</organism>
<gene>
    <name evidence="8" type="ORF">GCM10008905_05970</name>
</gene>
<dbReference type="PROSITE" id="PS51257">
    <property type="entry name" value="PROKAR_LIPOPROTEIN"/>
    <property type="match status" value="1"/>
</dbReference>
<evidence type="ECO:0000256" key="6">
    <source>
        <dbReference type="SAM" id="Phobius"/>
    </source>
</evidence>
<evidence type="ECO:0000259" key="7">
    <source>
        <dbReference type="Pfam" id="PF03772"/>
    </source>
</evidence>
<feature type="transmembrane region" description="Helical" evidence="6">
    <location>
        <begin position="431"/>
        <end position="451"/>
    </location>
</feature>
<feature type="transmembrane region" description="Helical" evidence="6">
    <location>
        <begin position="228"/>
        <end position="251"/>
    </location>
</feature>
<evidence type="ECO:0000256" key="4">
    <source>
        <dbReference type="ARBA" id="ARBA00022989"/>
    </source>
</evidence>
<dbReference type="Pfam" id="PF03772">
    <property type="entry name" value="Competence"/>
    <property type="match status" value="1"/>
</dbReference>
<evidence type="ECO:0000256" key="2">
    <source>
        <dbReference type="ARBA" id="ARBA00022475"/>
    </source>
</evidence>
<dbReference type="InterPro" id="IPR052159">
    <property type="entry name" value="Competence_DNA_uptake"/>
</dbReference>
<reference evidence="9" key="1">
    <citation type="journal article" date="2019" name="Int. J. Syst. Evol. Microbiol.">
        <title>The Global Catalogue of Microorganisms (GCM) 10K type strain sequencing project: providing services to taxonomists for standard genome sequencing and annotation.</title>
        <authorList>
            <consortium name="The Broad Institute Genomics Platform"/>
            <consortium name="The Broad Institute Genome Sequencing Center for Infectious Disease"/>
            <person name="Wu L."/>
            <person name="Ma J."/>
        </authorList>
    </citation>
    <scope>NUCLEOTIDE SEQUENCE [LARGE SCALE GENOMIC DNA]</scope>
    <source>
        <strain evidence="9">JCM 1405</strain>
    </source>
</reference>
<accession>A0ABP3TVQ1</accession>
<keyword evidence="5 6" id="KW-0472">Membrane</keyword>
<feature type="transmembrane region" description="Helical" evidence="6">
    <location>
        <begin position="193"/>
        <end position="213"/>
    </location>
</feature>
<feature type="transmembrane region" description="Helical" evidence="6">
    <location>
        <begin position="341"/>
        <end position="366"/>
    </location>
</feature>
<proteinExistence type="predicted"/>
<evidence type="ECO:0000256" key="5">
    <source>
        <dbReference type="ARBA" id="ARBA00023136"/>
    </source>
</evidence>
<name>A0ABP3TVQ1_9CLOT</name>
<keyword evidence="9" id="KW-1185">Reference proteome</keyword>
<evidence type="ECO:0000313" key="8">
    <source>
        <dbReference type="EMBL" id="GAA0718793.1"/>
    </source>
</evidence>
<feature type="transmembrane region" description="Helical" evidence="6">
    <location>
        <begin position="401"/>
        <end position="419"/>
    </location>
</feature>
<feature type="transmembrane region" description="Helical" evidence="6">
    <location>
        <begin position="317"/>
        <end position="335"/>
    </location>
</feature>
<sequence>MTKRPIVMYSLSFFMGCLSFLFYINNVYLGAVLAASFLYIIFIKKEIIYFLIITSFFLTGFFRITTYFNYHPNGEERIRIIKANNNYIVGEARGRKLNITGEINELEEGRLILARGEFSKDINYKRGVIGSYNITKYKNLKEDLIYKFSNYKSNVIEKLSEYLDEDELSLVVSLCFGDVEGLHEIDKFKLQKLGVIHAVSVSGFHISIVYKFIEMLVGSGGALLCTLFYAIFTGLSYSTLRAFIMIFVLYLSKRVYKKYDGISSLSLAFILILLHKPYSFMEMGFALSFLATLGIILHDKQVKSFLKGLPKKLQDSLSITLSAQIFTLPYIAFTINSFSLGFLLGNIFLVPIFSFVVVLGNMSLFLIKFPILFKFLSYILYGFCNLIQYISYLLIRISPSMYYLGFYEGVYFMILYFSYIMVRKGRDKFKFLPLISFIVILFNIITIFPTINFINNEYVKGAIIRYNSECIMVCNYNLEQGKELTDIKDRYKVAKVITDIEKNFEINLKKYKANIIYGQEDILGIKFKKKNDTLFIPADKGDNTYRIIFGRIFRWRD</sequence>
<dbReference type="EMBL" id="BAAACF010000001">
    <property type="protein sequence ID" value="GAA0718793.1"/>
    <property type="molecule type" value="Genomic_DNA"/>
</dbReference>
<dbReference type="RefSeq" id="WP_343766460.1">
    <property type="nucleotide sequence ID" value="NZ_BAAACF010000001.1"/>
</dbReference>
<comment type="subcellular location">
    <subcellularLocation>
        <location evidence="1">Cell membrane</location>
        <topology evidence="1">Multi-pass membrane protein</topology>
    </subcellularLocation>
</comment>
<comment type="caution">
    <text evidence="8">The sequence shown here is derived from an EMBL/GenBank/DDBJ whole genome shotgun (WGS) entry which is preliminary data.</text>
</comment>